<sequence length="80" mass="9360">MEFVKLNYKILKELKVKGFNALRSRSDVDSNDPSWVPDRIDINFASYSYVKTEFNNFLVIENALQHAEDVELTGMVFLER</sequence>
<dbReference type="AlphaFoldDB" id="A0A0B8T317"/>
<evidence type="ECO:0000313" key="1">
    <source>
        <dbReference type="EMBL" id="KGE13358.1"/>
    </source>
</evidence>
<organism evidence="1 2">
    <name type="scientific">Sphingobacterium deserti</name>
    <dbReference type="NCBI Taxonomy" id="1229276"/>
    <lineage>
        <taxon>Bacteria</taxon>
        <taxon>Pseudomonadati</taxon>
        <taxon>Bacteroidota</taxon>
        <taxon>Sphingobacteriia</taxon>
        <taxon>Sphingobacteriales</taxon>
        <taxon>Sphingobacteriaceae</taxon>
        <taxon>Sphingobacterium</taxon>
    </lineage>
</organism>
<keyword evidence="2" id="KW-1185">Reference proteome</keyword>
<reference evidence="2" key="1">
    <citation type="submission" date="2014-04" db="EMBL/GenBank/DDBJ databases">
        <title>Whole-Genome optical mapping and complete genome sequence of Sphingobacterium deserti sp. nov., a new spaces isolated from desert in the west of China.</title>
        <authorList>
            <person name="Teng C."/>
            <person name="Zhou Z."/>
            <person name="Li X."/>
            <person name="Chen M."/>
            <person name="Lin M."/>
            <person name="Wang L."/>
            <person name="Su S."/>
            <person name="Zhang C."/>
            <person name="Zhang W."/>
        </authorList>
    </citation>
    <scope>NUCLEOTIDE SEQUENCE [LARGE SCALE GENOMIC DNA]</scope>
    <source>
        <strain evidence="2">ACCC05744</strain>
    </source>
</reference>
<dbReference type="PATRIC" id="fig|1229276.3.peg.2986"/>
<reference evidence="1 2" key="2">
    <citation type="journal article" date="2015" name="PLoS ONE">
        <title>Whole-Genome Optical Mapping and Finished Genome Sequence of Sphingobacterium deserti sp. nov., a New Species Isolated from the Western Desert of China.</title>
        <authorList>
            <person name="Teng C."/>
            <person name="Zhou Z."/>
            <person name="Molnar I."/>
            <person name="Li X."/>
            <person name="Tang R."/>
            <person name="Chen M."/>
            <person name="Wang L."/>
            <person name="Su S."/>
            <person name="Zhang W."/>
            <person name="Lin M."/>
        </authorList>
    </citation>
    <scope>NUCLEOTIDE SEQUENCE [LARGE SCALE GENOMIC DNA]</scope>
    <source>
        <strain evidence="2">ACCC05744</strain>
    </source>
</reference>
<evidence type="ECO:0000313" key="2">
    <source>
        <dbReference type="Proteomes" id="UP000031802"/>
    </source>
</evidence>
<comment type="caution">
    <text evidence="1">The sequence shown here is derived from an EMBL/GenBank/DDBJ whole genome shotgun (WGS) entry which is preliminary data.</text>
</comment>
<dbReference type="OrthoDB" id="711011at2"/>
<name>A0A0B8T317_9SPHI</name>
<dbReference type="RefSeq" id="WP_037500899.1">
    <property type="nucleotide sequence ID" value="NZ_JJMU01000053.1"/>
</dbReference>
<gene>
    <name evidence="1" type="ORF">DI53_2889</name>
</gene>
<protein>
    <submittedName>
        <fullName evidence="1">Uncharacterized protein</fullName>
    </submittedName>
</protein>
<dbReference type="Proteomes" id="UP000031802">
    <property type="component" value="Unassembled WGS sequence"/>
</dbReference>
<dbReference type="EMBL" id="JJMU01000053">
    <property type="protein sequence ID" value="KGE13358.1"/>
    <property type="molecule type" value="Genomic_DNA"/>
</dbReference>
<proteinExistence type="predicted"/>
<accession>A0A0B8T317</accession>